<protein>
    <submittedName>
        <fullName evidence="1">Uncharacterized protein</fullName>
    </submittedName>
</protein>
<sequence>MLGLGKTTLARKVFKHPTMEYKFLVRAFVEVSAEYKAKEVFLKILHEIGVYTKEMRKNEDDLIQAIIDYLKHSRILIITRNKPVAERARKGSDPYGLRFLYFSESQELLRKNLATKNSQST</sequence>
<reference evidence="2" key="1">
    <citation type="journal article" date="2023" name="Nat. Plants">
        <title>Single-cell RNA sequencing provides a high-resolution roadmap for understanding the multicellular compartmentation of specialized metabolism.</title>
        <authorList>
            <person name="Sun S."/>
            <person name="Shen X."/>
            <person name="Li Y."/>
            <person name="Li Y."/>
            <person name="Wang S."/>
            <person name="Li R."/>
            <person name="Zhang H."/>
            <person name="Shen G."/>
            <person name="Guo B."/>
            <person name="Wei J."/>
            <person name="Xu J."/>
            <person name="St-Pierre B."/>
            <person name="Chen S."/>
            <person name="Sun C."/>
        </authorList>
    </citation>
    <scope>NUCLEOTIDE SEQUENCE [LARGE SCALE GENOMIC DNA]</scope>
</reference>
<evidence type="ECO:0000313" key="1">
    <source>
        <dbReference type="EMBL" id="KAI5678600.1"/>
    </source>
</evidence>
<evidence type="ECO:0000313" key="2">
    <source>
        <dbReference type="Proteomes" id="UP001060085"/>
    </source>
</evidence>
<organism evidence="1 2">
    <name type="scientific">Catharanthus roseus</name>
    <name type="common">Madagascar periwinkle</name>
    <name type="synonym">Vinca rosea</name>
    <dbReference type="NCBI Taxonomy" id="4058"/>
    <lineage>
        <taxon>Eukaryota</taxon>
        <taxon>Viridiplantae</taxon>
        <taxon>Streptophyta</taxon>
        <taxon>Embryophyta</taxon>
        <taxon>Tracheophyta</taxon>
        <taxon>Spermatophyta</taxon>
        <taxon>Magnoliopsida</taxon>
        <taxon>eudicotyledons</taxon>
        <taxon>Gunneridae</taxon>
        <taxon>Pentapetalae</taxon>
        <taxon>asterids</taxon>
        <taxon>lamiids</taxon>
        <taxon>Gentianales</taxon>
        <taxon>Apocynaceae</taxon>
        <taxon>Rauvolfioideae</taxon>
        <taxon>Vinceae</taxon>
        <taxon>Catharanthinae</taxon>
        <taxon>Catharanthus</taxon>
    </lineage>
</organism>
<dbReference type="Proteomes" id="UP001060085">
    <property type="component" value="Linkage Group LG02"/>
</dbReference>
<proteinExistence type="predicted"/>
<name>A0ACC0C146_CATRO</name>
<comment type="caution">
    <text evidence="1">The sequence shown here is derived from an EMBL/GenBank/DDBJ whole genome shotgun (WGS) entry which is preliminary data.</text>
</comment>
<accession>A0ACC0C146</accession>
<keyword evidence="2" id="KW-1185">Reference proteome</keyword>
<gene>
    <name evidence="1" type="ORF">M9H77_09550</name>
</gene>
<dbReference type="EMBL" id="CM044702">
    <property type="protein sequence ID" value="KAI5678600.1"/>
    <property type="molecule type" value="Genomic_DNA"/>
</dbReference>